<dbReference type="AlphaFoldDB" id="Q7UQ26"/>
<protein>
    <submittedName>
        <fullName evidence="1">Uncharacterized protein</fullName>
    </submittedName>
</protein>
<organism evidence="1 2">
    <name type="scientific">Rhodopirellula baltica (strain DSM 10527 / NCIMB 13988 / SH1)</name>
    <dbReference type="NCBI Taxonomy" id="243090"/>
    <lineage>
        <taxon>Bacteria</taxon>
        <taxon>Pseudomonadati</taxon>
        <taxon>Planctomycetota</taxon>
        <taxon>Planctomycetia</taxon>
        <taxon>Pirellulales</taxon>
        <taxon>Pirellulaceae</taxon>
        <taxon>Rhodopirellula</taxon>
    </lineage>
</organism>
<accession>Q7UQ26</accession>
<name>Q7UQ26_RHOBA</name>
<dbReference type="InParanoid" id="Q7UQ26"/>
<reference evidence="1 2" key="1">
    <citation type="journal article" date="2003" name="Proc. Natl. Acad. Sci. U.S.A.">
        <title>Complete genome sequence of the marine planctomycete Pirellula sp. strain 1.</title>
        <authorList>
            <person name="Gloeckner F.O."/>
            <person name="Kube M."/>
            <person name="Bauer M."/>
            <person name="Teeling H."/>
            <person name="Lombardot T."/>
            <person name="Ludwig W."/>
            <person name="Gade D."/>
            <person name="Beck A."/>
            <person name="Borzym K."/>
            <person name="Heitmann K."/>
            <person name="Rabus R."/>
            <person name="Schlesner H."/>
            <person name="Amann R."/>
            <person name="Reinhardt R."/>
        </authorList>
    </citation>
    <scope>NUCLEOTIDE SEQUENCE [LARGE SCALE GENOMIC DNA]</scope>
    <source>
        <strain evidence="2">DSM 10527 / NCIMB 13988 / SH1</strain>
    </source>
</reference>
<proteinExistence type="predicted"/>
<evidence type="ECO:0000313" key="2">
    <source>
        <dbReference type="Proteomes" id="UP000001025"/>
    </source>
</evidence>
<dbReference type="HOGENOM" id="CLU_3358115_0_0_0"/>
<dbReference type="EMBL" id="BX294144">
    <property type="protein sequence ID" value="CAD74880.1"/>
    <property type="molecule type" value="Genomic_DNA"/>
</dbReference>
<dbReference type="EnsemblBacteria" id="CAD74880">
    <property type="protein sequence ID" value="CAD74880"/>
    <property type="gene ID" value="RB6562"/>
</dbReference>
<dbReference type="KEGG" id="rba:RB6562"/>
<dbReference type="Proteomes" id="UP000001025">
    <property type="component" value="Chromosome"/>
</dbReference>
<keyword evidence="2" id="KW-1185">Reference proteome</keyword>
<gene>
    <name evidence="1" type="ordered locus">RB6562</name>
</gene>
<sequence length="36" mass="4159">MTAWMVDRPAMQRFRNAFFSSLLCLFPPCSTPPNKP</sequence>
<evidence type="ECO:0000313" key="1">
    <source>
        <dbReference type="EMBL" id="CAD74880.1"/>
    </source>
</evidence>